<reference evidence="2 3" key="1">
    <citation type="submission" date="2014-06" db="EMBL/GenBank/DDBJ databases">
        <title>Genome evolution of avian class.</title>
        <authorList>
            <person name="Zhang G."/>
            <person name="Li C."/>
        </authorList>
    </citation>
    <scope>NUCLEOTIDE SEQUENCE [LARGE SCALE GENOMIC DNA]</scope>
    <source>
        <strain evidence="2">BGI_N309</strain>
    </source>
</reference>
<feature type="non-terminal residue" evidence="2">
    <location>
        <position position="95"/>
    </location>
</feature>
<feature type="non-terminal residue" evidence="2">
    <location>
        <position position="1"/>
    </location>
</feature>
<name>A0A099ZKL8_TINGU</name>
<dbReference type="AlphaFoldDB" id="A0A099ZKL8"/>
<dbReference type="Proteomes" id="UP000053641">
    <property type="component" value="Unassembled WGS sequence"/>
</dbReference>
<gene>
    <name evidence="2" type="ORF">N309_15254</name>
</gene>
<sequence length="95" mass="10830">RSSPAALRASCNELSRGAGHRHRYVQQESTLMWYPETSCSGGKIYSFFFPIWFQKTAAFPLSLPTPPTKEKKNCNQNQKSKPPELDSFPFWKCSA</sequence>
<proteinExistence type="predicted"/>
<dbReference type="EMBL" id="KL894133">
    <property type="protein sequence ID" value="KGL81453.1"/>
    <property type="molecule type" value="Genomic_DNA"/>
</dbReference>
<evidence type="ECO:0000313" key="3">
    <source>
        <dbReference type="Proteomes" id="UP000053641"/>
    </source>
</evidence>
<accession>A0A099ZKL8</accession>
<evidence type="ECO:0000256" key="1">
    <source>
        <dbReference type="SAM" id="MobiDB-lite"/>
    </source>
</evidence>
<organism evidence="2 3">
    <name type="scientific">Tinamus guttatus</name>
    <name type="common">White-throated tinamou</name>
    <dbReference type="NCBI Taxonomy" id="94827"/>
    <lineage>
        <taxon>Eukaryota</taxon>
        <taxon>Metazoa</taxon>
        <taxon>Chordata</taxon>
        <taxon>Craniata</taxon>
        <taxon>Vertebrata</taxon>
        <taxon>Euteleostomi</taxon>
        <taxon>Archelosauria</taxon>
        <taxon>Archosauria</taxon>
        <taxon>Dinosauria</taxon>
        <taxon>Saurischia</taxon>
        <taxon>Theropoda</taxon>
        <taxon>Coelurosauria</taxon>
        <taxon>Aves</taxon>
        <taxon>Palaeognathae</taxon>
        <taxon>Tinamiformes</taxon>
        <taxon>Tinamidae</taxon>
        <taxon>Tinamus</taxon>
    </lineage>
</organism>
<feature type="region of interest" description="Disordered" evidence="1">
    <location>
        <begin position="64"/>
        <end position="88"/>
    </location>
</feature>
<evidence type="ECO:0000313" key="2">
    <source>
        <dbReference type="EMBL" id="KGL81453.1"/>
    </source>
</evidence>
<keyword evidence="3" id="KW-1185">Reference proteome</keyword>
<protein>
    <submittedName>
        <fullName evidence="2">Uncharacterized protein</fullName>
    </submittedName>
</protein>